<sequence length="517" mass="56270">MATWKQENIMLTKVGEKALASAEAGTGKITITKIVGSDFNPSDIYNTSSTSAINNNLVFNIVEKKPVDSTTGTTIVIQATNKNVTAKFRMNSIVVFATQSSISSGEFPYMIAKTLNADEVDIPTNTPVTLNFALTILNTRGGLLNLTISNTGFVPIPTYLVDMQDYQNNVVAFGVTTGSAVTQRISSAFLNDHPITLKDGVSVKVKLGYNLKSNSTLNVSGTGDKQILDVTGNTIPDDTFTQGSMLNLMYDTARNAWIVTGGEVLTASNGIQKVGKDMQLVDSGVLTKHIKDLNITTPKLADKSVTYEKLNDNLRSKLDNDFVKKSGDTMTGALTLTTNSLIKIDRKRGGGFHTISDGGIDSDGGGTNLDLGSVQNTRASNLCCFERPGWYGRGKSTEFRPLMTLKDISVTYGNIRDGGTLPIPDGFNENECTWLLSMDQSNVNRMYYDIAEGGARNMFNYECWREGRKVHVGVRVKGLDGISTSYEGNYTRLEGNSREYWVSGSANYICIAIKRSY</sequence>
<dbReference type="EMBL" id="BK014762">
    <property type="protein sequence ID" value="DAD74589.1"/>
    <property type="molecule type" value="Genomic_DNA"/>
</dbReference>
<protein>
    <submittedName>
        <fullName evidence="1">Tail-collar fiber protein</fullName>
    </submittedName>
</protein>
<proteinExistence type="predicted"/>
<name>A0A8S5LX29_9CAUD</name>
<accession>A0A8S5LX29</accession>
<reference evidence="1" key="1">
    <citation type="journal article" date="2021" name="Proc. Natl. Acad. Sci. U.S.A.">
        <title>A Catalog of Tens of Thousands of Viruses from Human Metagenomes Reveals Hidden Associations with Chronic Diseases.</title>
        <authorList>
            <person name="Tisza M.J."/>
            <person name="Buck C.B."/>
        </authorList>
    </citation>
    <scope>NUCLEOTIDE SEQUENCE</scope>
    <source>
        <strain evidence="1">CtZgq1</strain>
    </source>
</reference>
<evidence type="ECO:0000313" key="1">
    <source>
        <dbReference type="EMBL" id="DAD74589.1"/>
    </source>
</evidence>
<organism evidence="1">
    <name type="scientific">Myoviridae sp. ctZgq1</name>
    <dbReference type="NCBI Taxonomy" id="2826666"/>
    <lineage>
        <taxon>Viruses</taxon>
        <taxon>Duplodnaviria</taxon>
        <taxon>Heunggongvirae</taxon>
        <taxon>Uroviricota</taxon>
        <taxon>Caudoviricetes</taxon>
    </lineage>
</organism>